<evidence type="ECO:0000259" key="5">
    <source>
        <dbReference type="PROSITE" id="PS50931"/>
    </source>
</evidence>
<keyword evidence="2" id="KW-0805">Transcription regulation</keyword>
<dbReference type="Pfam" id="PF03466">
    <property type="entry name" value="LysR_substrate"/>
    <property type="match status" value="1"/>
</dbReference>
<dbReference type="InterPro" id="IPR036390">
    <property type="entry name" value="WH_DNA-bd_sf"/>
</dbReference>
<keyword evidence="3" id="KW-0238">DNA-binding</keyword>
<reference evidence="6 7" key="1">
    <citation type="submission" date="2020-03" db="EMBL/GenBank/DDBJ databases">
        <title>A novel species.</title>
        <authorList>
            <person name="Gao J."/>
        </authorList>
    </citation>
    <scope>NUCLEOTIDE SEQUENCE [LARGE SCALE GENOMIC DNA]</scope>
    <source>
        <strain evidence="6 7">QMT-12</strain>
    </source>
</reference>
<dbReference type="GO" id="GO:0003700">
    <property type="term" value="F:DNA-binding transcription factor activity"/>
    <property type="evidence" value="ECO:0007669"/>
    <property type="project" value="InterPro"/>
</dbReference>
<dbReference type="PRINTS" id="PR00039">
    <property type="entry name" value="HTHLYSR"/>
</dbReference>
<accession>A0A6G9GYC4</accession>
<dbReference type="Gene3D" id="3.40.190.10">
    <property type="entry name" value="Periplasmic binding protein-like II"/>
    <property type="match status" value="2"/>
</dbReference>
<evidence type="ECO:0000313" key="7">
    <source>
        <dbReference type="Proteomes" id="UP000501179"/>
    </source>
</evidence>
<dbReference type="KEGG" id="slia:HA039_13920"/>
<dbReference type="Gene3D" id="1.10.10.10">
    <property type="entry name" value="Winged helix-like DNA-binding domain superfamily/Winged helix DNA-binding domain"/>
    <property type="match status" value="1"/>
</dbReference>
<evidence type="ECO:0000256" key="4">
    <source>
        <dbReference type="ARBA" id="ARBA00023163"/>
    </source>
</evidence>
<dbReference type="RefSeq" id="WP_167028835.1">
    <property type="nucleotide sequence ID" value="NZ_CP050177.1"/>
</dbReference>
<comment type="similarity">
    <text evidence="1">Belongs to the LysR transcriptional regulatory family.</text>
</comment>
<dbReference type="GO" id="GO:0032993">
    <property type="term" value="C:protein-DNA complex"/>
    <property type="evidence" value="ECO:0007669"/>
    <property type="project" value="TreeGrafter"/>
</dbReference>
<name>A0A6G9GYC4_9ACTN</name>
<keyword evidence="4" id="KW-0804">Transcription</keyword>
<feature type="domain" description="HTH lysR-type" evidence="5">
    <location>
        <begin position="1"/>
        <end position="58"/>
    </location>
</feature>
<dbReference type="EMBL" id="CP050177">
    <property type="protein sequence ID" value="QIQ03283.1"/>
    <property type="molecule type" value="Genomic_DNA"/>
</dbReference>
<evidence type="ECO:0000313" key="6">
    <source>
        <dbReference type="EMBL" id="QIQ03283.1"/>
    </source>
</evidence>
<dbReference type="InterPro" id="IPR005119">
    <property type="entry name" value="LysR_subst-bd"/>
</dbReference>
<dbReference type="AlphaFoldDB" id="A0A6G9GYC4"/>
<evidence type="ECO:0000256" key="3">
    <source>
        <dbReference type="ARBA" id="ARBA00023125"/>
    </source>
</evidence>
<dbReference type="Proteomes" id="UP000501179">
    <property type="component" value="Chromosome"/>
</dbReference>
<dbReference type="PANTHER" id="PTHR30346:SF28">
    <property type="entry name" value="HTH-TYPE TRANSCRIPTIONAL REGULATOR CYNR"/>
    <property type="match status" value="1"/>
</dbReference>
<dbReference type="SUPFAM" id="SSF53850">
    <property type="entry name" value="Periplasmic binding protein-like II"/>
    <property type="match status" value="1"/>
</dbReference>
<evidence type="ECO:0000256" key="2">
    <source>
        <dbReference type="ARBA" id="ARBA00023015"/>
    </source>
</evidence>
<dbReference type="InterPro" id="IPR000847">
    <property type="entry name" value="LysR_HTH_N"/>
</dbReference>
<dbReference type="PROSITE" id="PS50931">
    <property type="entry name" value="HTH_LYSR"/>
    <property type="match status" value="1"/>
</dbReference>
<dbReference type="InterPro" id="IPR036388">
    <property type="entry name" value="WH-like_DNA-bd_sf"/>
</dbReference>
<protein>
    <submittedName>
        <fullName evidence="6">LysR family transcriptional regulator</fullName>
    </submittedName>
</protein>
<dbReference type="PANTHER" id="PTHR30346">
    <property type="entry name" value="TRANSCRIPTIONAL DUAL REGULATOR HCAR-RELATED"/>
    <property type="match status" value="1"/>
</dbReference>
<organism evidence="6 7">
    <name type="scientific">Streptomyces liangshanensis</name>
    <dbReference type="NCBI Taxonomy" id="2717324"/>
    <lineage>
        <taxon>Bacteria</taxon>
        <taxon>Bacillati</taxon>
        <taxon>Actinomycetota</taxon>
        <taxon>Actinomycetes</taxon>
        <taxon>Kitasatosporales</taxon>
        <taxon>Streptomycetaceae</taxon>
        <taxon>Streptomyces</taxon>
    </lineage>
</organism>
<sequence length="297" mass="31086">MEIRELEYFLACCETGSFTAAARKVHLVQSAMSSAIARLERDLGVELFDRTVTPVAVTEHGEALRTAAQRVLDAVRSARDEVHAVGGRVRGTVVLGSTFSTGPLDLATVLTGLRTRHPEVVVQLRQSSAGSTGNLLAVLDGSLDIALTASNERPPDGIVLRPLIEEPLVFACRADHPLAARAAVTPSDLSAESVLRFPPGWGMRHTVDRVLGPARAATEVADYGLMARLVGAGFGTTLMPASAAGTGDGLCVVPLEAPDLTWRLSAAVSTRRRPAAATVALLDALGEAADRAAGARD</sequence>
<dbReference type="Pfam" id="PF00126">
    <property type="entry name" value="HTH_1"/>
    <property type="match status" value="1"/>
</dbReference>
<evidence type="ECO:0000256" key="1">
    <source>
        <dbReference type="ARBA" id="ARBA00009437"/>
    </source>
</evidence>
<dbReference type="SUPFAM" id="SSF46785">
    <property type="entry name" value="Winged helix' DNA-binding domain"/>
    <property type="match status" value="1"/>
</dbReference>
<dbReference type="GO" id="GO:0003677">
    <property type="term" value="F:DNA binding"/>
    <property type="evidence" value="ECO:0007669"/>
    <property type="project" value="UniProtKB-KW"/>
</dbReference>
<gene>
    <name evidence="6" type="ORF">HA039_13920</name>
</gene>
<dbReference type="FunFam" id="1.10.10.10:FF:000001">
    <property type="entry name" value="LysR family transcriptional regulator"/>
    <property type="match status" value="1"/>
</dbReference>
<keyword evidence="7" id="KW-1185">Reference proteome</keyword>
<proteinExistence type="inferred from homology"/>